<dbReference type="Gene3D" id="1.10.287.130">
    <property type="match status" value="1"/>
</dbReference>
<dbReference type="EC" id="2.7.13.3" evidence="2"/>
<dbReference type="InterPro" id="IPR003661">
    <property type="entry name" value="HisK_dim/P_dom"/>
</dbReference>
<accession>A0A6M4J0Z7</accession>
<dbReference type="InterPro" id="IPR036890">
    <property type="entry name" value="HATPase_C_sf"/>
</dbReference>
<dbReference type="Pfam" id="PF00512">
    <property type="entry name" value="HisKA"/>
    <property type="match status" value="1"/>
</dbReference>
<evidence type="ECO:0000256" key="6">
    <source>
        <dbReference type="ARBA" id="ARBA00023012"/>
    </source>
</evidence>
<sequence>MFLANMSHELRTPLNAIIGYSEMLQEDAADMTPGEIAADVKKITGAGKHLLGLINDVLDFSKIEAGRMDLNLETVDVATLLRDVEATVAPVVKKQGNQFVVHSDDDVGTMTADPGKVRQVLLNLLSNAGKFTTNGTVTLRAVRTERHGEDFLALSVEDTGVGLSREQFGRLFQAFAQADATTQRDHGGTGLGLALCRRFTLMMGGDIEVESKAGSGSTFTVMLPAKGPAPDSIESAAGDEVDDSEPISFQTRMFQIPLATGKSLHG</sequence>
<evidence type="ECO:0000313" key="9">
    <source>
        <dbReference type="Proteomes" id="UP000500938"/>
    </source>
</evidence>
<proteinExistence type="predicted"/>
<evidence type="ECO:0000256" key="3">
    <source>
        <dbReference type="ARBA" id="ARBA00022553"/>
    </source>
</evidence>
<dbReference type="EMBL" id="CP053085">
    <property type="protein sequence ID" value="QJR38201.1"/>
    <property type="molecule type" value="Genomic_DNA"/>
</dbReference>
<dbReference type="AlphaFoldDB" id="A0A6M4J0Z7"/>
<dbReference type="SUPFAM" id="SSF55874">
    <property type="entry name" value="ATPase domain of HSP90 chaperone/DNA topoisomerase II/histidine kinase"/>
    <property type="match status" value="1"/>
</dbReference>
<keyword evidence="4" id="KW-0808">Transferase</keyword>
<keyword evidence="9" id="KW-1185">Reference proteome</keyword>
<evidence type="ECO:0000256" key="4">
    <source>
        <dbReference type="ARBA" id="ARBA00022679"/>
    </source>
</evidence>
<dbReference type="PROSITE" id="PS50109">
    <property type="entry name" value="HIS_KIN"/>
    <property type="match status" value="1"/>
</dbReference>
<dbReference type="PANTHER" id="PTHR43711:SF26">
    <property type="entry name" value="SENSOR HISTIDINE KINASE RCSC"/>
    <property type="match status" value="1"/>
</dbReference>
<dbReference type="KEGG" id="ggr:HKW67_11640"/>
<dbReference type="InterPro" id="IPR004358">
    <property type="entry name" value="Sig_transdc_His_kin-like_C"/>
</dbReference>
<dbReference type="InterPro" id="IPR005467">
    <property type="entry name" value="His_kinase_dom"/>
</dbReference>
<feature type="domain" description="Histidine kinase" evidence="7">
    <location>
        <begin position="5"/>
        <end position="227"/>
    </location>
</feature>
<dbReference type="Pfam" id="PF02518">
    <property type="entry name" value="HATPase_c"/>
    <property type="match status" value="1"/>
</dbReference>
<dbReference type="CDD" id="cd16922">
    <property type="entry name" value="HATPase_EvgS-ArcB-TorS-like"/>
    <property type="match status" value="1"/>
</dbReference>
<dbReference type="InterPro" id="IPR036097">
    <property type="entry name" value="HisK_dim/P_sf"/>
</dbReference>
<dbReference type="PANTHER" id="PTHR43711">
    <property type="entry name" value="TWO-COMPONENT HISTIDINE KINASE"/>
    <property type="match status" value="1"/>
</dbReference>
<evidence type="ECO:0000313" key="8">
    <source>
        <dbReference type="EMBL" id="QJR38201.1"/>
    </source>
</evidence>
<dbReference type="GO" id="GO:0000155">
    <property type="term" value="F:phosphorelay sensor kinase activity"/>
    <property type="evidence" value="ECO:0007669"/>
    <property type="project" value="InterPro"/>
</dbReference>
<name>A0A6M4J0Z7_9BACT</name>
<evidence type="ECO:0000256" key="5">
    <source>
        <dbReference type="ARBA" id="ARBA00022777"/>
    </source>
</evidence>
<dbReference type="Proteomes" id="UP000500938">
    <property type="component" value="Chromosome"/>
</dbReference>
<comment type="catalytic activity">
    <reaction evidence="1">
        <text>ATP + protein L-histidine = ADP + protein N-phospho-L-histidine.</text>
        <dbReference type="EC" id="2.7.13.3"/>
    </reaction>
</comment>
<evidence type="ECO:0000256" key="1">
    <source>
        <dbReference type="ARBA" id="ARBA00000085"/>
    </source>
</evidence>
<keyword evidence="6" id="KW-0902">Two-component regulatory system</keyword>
<gene>
    <name evidence="8" type="ORF">HKW67_11640</name>
</gene>
<dbReference type="InterPro" id="IPR003594">
    <property type="entry name" value="HATPase_dom"/>
</dbReference>
<dbReference type="SMART" id="SM00387">
    <property type="entry name" value="HATPase_c"/>
    <property type="match status" value="1"/>
</dbReference>
<dbReference type="PRINTS" id="PR00344">
    <property type="entry name" value="BCTRLSENSOR"/>
</dbReference>
<reference evidence="8 9" key="1">
    <citation type="submission" date="2020-05" db="EMBL/GenBank/DDBJ databases">
        <title>Complete genome sequence of Gemmatimonas greenlandica TET16.</title>
        <authorList>
            <person name="Zeng Y."/>
        </authorList>
    </citation>
    <scope>NUCLEOTIDE SEQUENCE [LARGE SCALE GENOMIC DNA]</scope>
    <source>
        <strain evidence="8 9">TET16</strain>
    </source>
</reference>
<dbReference type="SMART" id="SM00388">
    <property type="entry name" value="HisKA"/>
    <property type="match status" value="1"/>
</dbReference>
<organism evidence="8 9">
    <name type="scientific">Gemmatimonas groenlandica</name>
    <dbReference type="NCBI Taxonomy" id="2732249"/>
    <lineage>
        <taxon>Bacteria</taxon>
        <taxon>Pseudomonadati</taxon>
        <taxon>Gemmatimonadota</taxon>
        <taxon>Gemmatimonadia</taxon>
        <taxon>Gemmatimonadales</taxon>
        <taxon>Gemmatimonadaceae</taxon>
        <taxon>Gemmatimonas</taxon>
    </lineage>
</organism>
<dbReference type="InterPro" id="IPR050736">
    <property type="entry name" value="Sensor_HK_Regulatory"/>
</dbReference>
<protein>
    <recommendedName>
        <fullName evidence="2">histidine kinase</fullName>
        <ecNumber evidence="2">2.7.13.3</ecNumber>
    </recommendedName>
</protein>
<keyword evidence="3" id="KW-0597">Phosphoprotein</keyword>
<dbReference type="FunFam" id="3.30.565.10:FF:000010">
    <property type="entry name" value="Sensor histidine kinase RcsC"/>
    <property type="match status" value="1"/>
</dbReference>
<keyword evidence="5 8" id="KW-0418">Kinase</keyword>
<dbReference type="Gene3D" id="3.30.565.10">
    <property type="entry name" value="Histidine kinase-like ATPase, C-terminal domain"/>
    <property type="match status" value="1"/>
</dbReference>
<dbReference type="CDD" id="cd00082">
    <property type="entry name" value="HisKA"/>
    <property type="match status" value="1"/>
</dbReference>
<evidence type="ECO:0000256" key="2">
    <source>
        <dbReference type="ARBA" id="ARBA00012438"/>
    </source>
</evidence>
<evidence type="ECO:0000259" key="7">
    <source>
        <dbReference type="PROSITE" id="PS50109"/>
    </source>
</evidence>
<dbReference type="SUPFAM" id="SSF47384">
    <property type="entry name" value="Homodimeric domain of signal transducing histidine kinase"/>
    <property type="match status" value="1"/>
</dbReference>